<dbReference type="Gene3D" id="2.60.40.10">
    <property type="entry name" value="Immunoglobulins"/>
    <property type="match status" value="1"/>
</dbReference>
<dbReference type="InterPro" id="IPR053139">
    <property type="entry name" value="Surface_bspA-like"/>
</dbReference>
<dbReference type="PANTHER" id="PTHR45661:SF3">
    <property type="entry name" value="IG-LIKE DOMAIN-CONTAINING PROTEIN"/>
    <property type="match status" value="1"/>
</dbReference>
<feature type="domain" description="BACON" evidence="2">
    <location>
        <begin position="74"/>
        <end position="129"/>
    </location>
</feature>
<dbReference type="InterPro" id="IPR026906">
    <property type="entry name" value="LRR_5"/>
</dbReference>
<feature type="chain" id="PRO_5010292295" evidence="1">
    <location>
        <begin position="22"/>
        <end position="665"/>
    </location>
</feature>
<dbReference type="SUPFAM" id="SSF52058">
    <property type="entry name" value="L domain-like"/>
    <property type="match status" value="1"/>
</dbReference>
<evidence type="ECO:0000259" key="2">
    <source>
        <dbReference type="Pfam" id="PF13004"/>
    </source>
</evidence>
<organism evidence="3 4">
    <name type="scientific">Bacteroides ovatus</name>
    <dbReference type="NCBI Taxonomy" id="28116"/>
    <lineage>
        <taxon>Bacteria</taxon>
        <taxon>Pseudomonadati</taxon>
        <taxon>Bacteroidota</taxon>
        <taxon>Bacteroidia</taxon>
        <taxon>Bacteroidales</taxon>
        <taxon>Bacteroidaceae</taxon>
        <taxon>Bacteroides</taxon>
    </lineage>
</organism>
<evidence type="ECO:0000256" key="1">
    <source>
        <dbReference type="SAM" id="SignalP"/>
    </source>
</evidence>
<feature type="domain" description="BACON" evidence="2">
    <location>
        <begin position="175"/>
        <end position="229"/>
    </location>
</feature>
<dbReference type="AlphaFoldDB" id="A0A1G6G291"/>
<evidence type="ECO:0000313" key="4">
    <source>
        <dbReference type="Proteomes" id="UP000183670"/>
    </source>
</evidence>
<gene>
    <name evidence="3" type="ORF">SAMN05192581_100560</name>
</gene>
<name>A0A1G6G291_BACOV</name>
<dbReference type="EMBL" id="FMYE01000005">
    <property type="protein sequence ID" value="SDB75943.1"/>
    <property type="molecule type" value="Genomic_DNA"/>
</dbReference>
<sequence>MKSLFKGYISVALMLAASLFASCGDDEKEEIIIDESEPTLEILSTETAFNFTSAGNSAKVLMFSTNREWQIVRGEGDSSWLTIFERAGKAGENIKVWIAVAENTATDGRGASFTLQSGGNTEPFTVYQAQKDAVVISDPGAYKNLSPEEQFIEVEFATNAGDFVVEYSFGTGVEQWIEQVADEGPRTRAMLSHKLRFKVAANESYSLRNASINISSKETEAKASIGVTQQGIVKPEITIVNKDAFKVVPYAKTTLPLQLETNVENLDDLEVIIAENDQKWISCGMNEDKTAYELTVEANVSSARSATIIVRSTKDNEVKDEVTLNQSAAPGVLITIKNKTALAKELNKLGDNFAVEYEILVDDWDVAISYADPDQTGWVEETSRALKGRVMFKAYENKVLKPRTATIKLFSKADKSIKDEVTITQAAGTCVEIAQGKTLKETLQVYGLTESVESLELKGTLSKEDFTLLKNMSKSTLKNLDLSAVTNTSFPGSAFADCDKLETLVFPKHGNMTIIPAEVCRRSTSLKEIRIPEGVEIIENHAFAGCSSLTKIWLPSTMTYLYGYCFEQCSIVEIHIKSKPLQVYNIWRSPSQPDVVATVFNNNNLPKRATLYVPSEYVELYKNPTPQNVVSKNLQAQLEQLTEWPAGWRNWFTWADESTVVNGEN</sequence>
<dbReference type="CDD" id="cd14948">
    <property type="entry name" value="BACON"/>
    <property type="match status" value="1"/>
</dbReference>
<reference evidence="3 4" key="1">
    <citation type="submission" date="2016-10" db="EMBL/GenBank/DDBJ databases">
        <authorList>
            <person name="de Groot N.N."/>
        </authorList>
    </citation>
    <scope>NUCLEOTIDE SEQUENCE [LARGE SCALE GENOMIC DNA]</scope>
    <source>
        <strain evidence="3 4">NLAE-zl-C500</strain>
    </source>
</reference>
<dbReference type="InterPro" id="IPR024361">
    <property type="entry name" value="BACON"/>
</dbReference>
<keyword evidence="1" id="KW-0732">Signal</keyword>
<evidence type="ECO:0000313" key="3">
    <source>
        <dbReference type="EMBL" id="SDB75943.1"/>
    </source>
</evidence>
<dbReference type="InterPro" id="IPR013783">
    <property type="entry name" value="Ig-like_fold"/>
</dbReference>
<dbReference type="RefSeq" id="WP_074556881.1">
    <property type="nucleotide sequence ID" value="NZ_FMYE01000005.1"/>
</dbReference>
<dbReference type="Pfam" id="PF13306">
    <property type="entry name" value="LRR_5"/>
    <property type="match status" value="1"/>
</dbReference>
<protein>
    <submittedName>
        <fullName evidence="3">Putative binding domain-containing protein, N-terminal</fullName>
    </submittedName>
</protein>
<accession>A0A1G6G291</accession>
<proteinExistence type="predicted"/>
<dbReference type="PROSITE" id="PS51257">
    <property type="entry name" value="PROKAR_LIPOPROTEIN"/>
    <property type="match status" value="1"/>
</dbReference>
<dbReference type="Gene3D" id="3.80.10.10">
    <property type="entry name" value="Ribonuclease Inhibitor"/>
    <property type="match status" value="1"/>
</dbReference>
<dbReference type="PANTHER" id="PTHR45661">
    <property type="entry name" value="SURFACE ANTIGEN"/>
    <property type="match status" value="1"/>
</dbReference>
<feature type="domain" description="BACON" evidence="2">
    <location>
        <begin position="272"/>
        <end position="326"/>
    </location>
</feature>
<dbReference type="Pfam" id="PF13004">
    <property type="entry name" value="BACON"/>
    <property type="match status" value="3"/>
</dbReference>
<dbReference type="Proteomes" id="UP000183670">
    <property type="component" value="Unassembled WGS sequence"/>
</dbReference>
<dbReference type="InterPro" id="IPR032675">
    <property type="entry name" value="LRR_dom_sf"/>
</dbReference>
<feature type="signal peptide" evidence="1">
    <location>
        <begin position="1"/>
        <end position="21"/>
    </location>
</feature>